<sequence>MNDQRLVSPTQQFPARGKVGVVALNIFENLVHFVPPTLRKASYDVAQGFIASTCRGRYVIDVTTYYILDANVGDFFEDGLCRVLVPQSISSESYDYDVEINSQSAAGLHNRSASGVMYNVRDANNFDFVVFRLHDAVQCFLTGTMSSGRIQWQYTHSGRCPNGPPRDRTWFNVSVQVRGNQPATVLLDGVVVTDGRPRTRIGGRVGVLAFNGYNTTVLFRRIRLVARNFSHATDYEAYYCGSKKVSVTTSGLFVLFANGRNNFKRNSFCRIVAPHTNEWANYDLTASLYDDINVGRVTLGLAGVIYNVHDVDNFDFVLFAISSSSYQDCFETGSMVSGLVLRGGSGRTGPCDGQPPQRKQWFNVTVKMRESSGVRIFLDGHLVETAQTHFPGRGRVGVIGYNGQDDIIYFRPLVVSKASTGDCLSTPCLHNGSCIDHDDIFVCGCPDGYGGQTCDVIVNPCRQVAQRCYNGAMCMNFGGNRSICLCTPGFVGKRCEYPLDACISGPCVNGGTCEPTGAGYKCTCPAGLVGLRCELNENECRSRPCENGATCVDLLNGFFCACAQGFTGSRCRVVEVRLLLP</sequence>
<evidence type="ECO:0000313" key="8">
    <source>
        <dbReference type="EMBL" id="KAK2169238.1"/>
    </source>
</evidence>
<dbReference type="Gene3D" id="2.60.120.560">
    <property type="entry name" value="Exo-inulinase, domain 1"/>
    <property type="match status" value="1"/>
</dbReference>
<dbReference type="SMART" id="SM00181">
    <property type="entry name" value="EGF"/>
    <property type="match status" value="4"/>
</dbReference>
<keyword evidence="2" id="KW-0732">Signal</keyword>
<feature type="domain" description="EGF-like" evidence="7">
    <location>
        <begin position="457"/>
        <end position="496"/>
    </location>
</feature>
<evidence type="ECO:0000256" key="2">
    <source>
        <dbReference type="ARBA" id="ARBA00022729"/>
    </source>
</evidence>
<feature type="disulfide bond" evidence="6">
    <location>
        <begin position="562"/>
        <end position="571"/>
    </location>
</feature>
<dbReference type="GO" id="GO:0032991">
    <property type="term" value="C:protein-containing complex"/>
    <property type="evidence" value="ECO:0007669"/>
    <property type="project" value="TreeGrafter"/>
</dbReference>
<dbReference type="GO" id="GO:0007157">
    <property type="term" value="P:heterophilic cell-cell adhesion via plasma membrane cell adhesion molecules"/>
    <property type="evidence" value="ECO:0007669"/>
    <property type="project" value="TreeGrafter"/>
</dbReference>
<dbReference type="InterPro" id="IPR051022">
    <property type="entry name" value="Notch_Cell-Fate_Det"/>
</dbReference>
<dbReference type="CDD" id="cd00054">
    <property type="entry name" value="EGF_CA"/>
    <property type="match status" value="4"/>
</dbReference>
<dbReference type="Proteomes" id="UP001209878">
    <property type="component" value="Unassembled WGS sequence"/>
</dbReference>
<dbReference type="GO" id="GO:0005886">
    <property type="term" value="C:plasma membrane"/>
    <property type="evidence" value="ECO:0007669"/>
    <property type="project" value="UniProtKB-ARBA"/>
</dbReference>
<evidence type="ECO:0000313" key="9">
    <source>
        <dbReference type="Proteomes" id="UP001209878"/>
    </source>
</evidence>
<dbReference type="InterPro" id="IPR000152">
    <property type="entry name" value="EGF-type_Asp/Asn_hydroxyl_site"/>
</dbReference>
<dbReference type="InterPro" id="IPR001881">
    <property type="entry name" value="EGF-like_Ca-bd_dom"/>
</dbReference>
<evidence type="ECO:0000256" key="5">
    <source>
        <dbReference type="ARBA" id="ARBA00023180"/>
    </source>
</evidence>
<dbReference type="PANTHER" id="PTHR24049:SF22">
    <property type="entry name" value="DROSOPHILA CRUMBS HOMOLOG"/>
    <property type="match status" value="1"/>
</dbReference>
<dbReference type="PROSITE" id="PS50026">
    <property type="entry name" value="EGF_3"/>
    <property type="match status" value="4"/>
</dbReference>
<evidence type="ECO:0000256" key="1">
    <source>
        <dbReference type="ARBA" id="ARBA00022536"/>
    </source>
</evidence>
<dbReference type="FunFam" id="2.10.25.10:FF:000012">
    <property type="entry name" value="Delta-like protein"/>
    <property type="match status" value="2"/>
</dbReference>
<dbReference type="PANTHER" id="PTHR24049">
    <property type="entry name" value="CRUMBS FAMILY MEMBER"/>
    <property type="match status" value="1"/>
</dbReference>
<feature type="domain" description="EGF-like" evidence="7">
    <location>
        <begin position="498"/>
        <end position="534"/>
    </location>
</feature>
<feature type="domain" description="EGF-like" evidence="7">
    <location>
        <begin position="536"/>
        <end position="572"/>
    </location>
</feature>
<organism evidence="8 9">
    <name type="scientific">Ridgeia piscesae</name>
    <name type="common">Tubeworm</name>
    <dbReference type="NCBI Taxonomy" id="27915"/>
    <lineage>
        <taxon>Eukaryota</taxon>
        <taxon>Metazoa</taxon>
        <taxon>Spiralia</taxon>
        <taxon>Lophotrochozoa</taxon>
        <taxon>Annelida</taxon>
        <taxon>Polychaeta</taxon>
        <taxon>Sedentaria</taxon>
        <taxon>Canalipalpata</taxon>
        <taxon>Sabellida</taxon>
        <taxon>Siboglinidae</taxon>
        <taxon>Ridgeia</taxon>
    </lineage>
</organism>
<dbReference type="PROSITE" id="PS00022">
    <property type="entry name" value="EGF_1"/>
    <property type="match status" value="4"/>
</dbReference>
<feature type="disulfide bond" evidence="6">
    <location>
        <begin position="524"/>
        <end position="533"/>
    </location>
</feature>
<dbReference type="Pfam" id="PF00008">
    <property type="entry name" value="EGF"/>
    <property type="match status" value="2"/>
</dbReference>
<feature type="disulfide bond" evidence="6">
    <location>
        <begin position="445"/>
        <end position="454"/>
    </location>
</feature>
<feature type="disulfide bond" evidence="6">
    <location>
        <begin position="486"/>
        <end position="495"/>
    </location>
</feature>
<feature type="domain" description="EGF-like" evidence="7">
    <location>
        <begin position="419"/>
        <end position="455"/>
    </location>
</feature>
<dbReference type="PROSITE" id="PS01186">
    <property type="entry name" value="EGF_2"/>
    <property type="match status" value="3"/>
</dbReference>
<keyword evidence="9" id="KW-1185">Reference proteome</keyword>
<dbReference type="InterPro" id="IPR000742">
    <property type="entry name" value="EGF"/>
</dbReference>
<dbReference type="SMART" id="SM00179">
    <property type="entry name" value="EGF_CA"/>
    <property type="match status" value="4"/>
</dbReference>
<keyword evidence="1 6" id="KW-0245">EGF-like domain</keyword>
<dbReference type="Gene3D" id="2.10.25.10">
    <property type="entry name" value="Laminin"/>
    <property type="match status" value="4"/>
</dbReference>
<keyword evidence="3" id="KW-0677">Repeat</keyword>
<comment type="caution">
    <text evidence="6">Lacks conserved residue(s) required for the propagation of feature annotation.</text>
</comment>
<gene>
    <name evidence="8" type="ORF">NP493_1199g01003</name>
</gene>
<dbReference type="InterPro" id="IPR018097">
    <property type="entry name" value="EGF_Ca-bd_CS"/>
</dbReference>
<dbReference type="FunFam" id="2.10.25.10:FF:000109">
    <property type="entry name" value="Notch homolog 4, [Drosophila]"/>
    <property type="match status" value="1"/>
</dbReference>
<dbReference type="GO" id="GO:0045197">
    <property type="term" value="P:establishment or maintenance of epithelial cell apical/basal polarity"/>
    <property type="evidence" value="ECO:0007669"/>
    <property type="project" value="TreeGrafter"/>
</dbReference>
<evidence type="ECO:0000256" key="6">
    <source>
        <dbReference type="PROSITE-ProRule" id="PRU00076"/>
    </source>
</evidence>
<comment type="caution">
    <text evidence="8">The sequence shown here is derived from an EMBL/GenBank/DDBJ whole genome shotgun (WGS) entry which is preliminary data.</text>
</comment>
<accession>A0AAD9NHZ0</accession>
<evidence type="ECO:0000256" key="4">
    <source>
        <dbReference type="ARBA" id="ARBA00023157"/>
    </source>
</evidence>
<evidence type="ECO:0000259" key="7">
    <source>
        <dbReference type="PROSITE" id="PS50026"/>
    </source>
</evidence>
<dbReference type="AlphaFoldDB" id="A0AAD9NHZ0"/>
<dbReference type="PROSITE" id="PS01187">
    <property type="entry name" value="EGF_CA"/>
    <property type="match status" value="1"/>
</dbReference>
<dbReference type="Pfam" id="PF12661">
    <property type="entry name" value="hEGF"/>
    <property type="match status" value="1"/>
</dbReference>
<protein>
    <recommendedName>
        <fullName evidence="7">EGF-like domain-containing protein</fullName>
    </recommendedName>
</protein>
<dbReference type="SUPFAM" id="SSF57196">
    <property type="entry name" value="EGF/Laminin"/>
    <property type="match status" value="4"/>
</dbReference>
<keyword evidence="4 6" id="KW-1015">Disulfide bond</keyword>
<dbReference type="GO" id="GO:0005509">
    <property type="term" value="F:calcium ion binding"/>
    <property type="evidence" value="ECO:0007669"/>
    <property type="project" value="InterPro"/>
</dbReference>
<evidence type="ECO:0000256" key="3">
    <source>
        <dbReference type="ARBA" id="ARBA00022737"/>
    </source>
</evidence>
<dbReference type="EMBL" id="JAODUO010001198">
    <property type="protein sequence ID" value="KAK2169238.1"/>
    <property type="molecule type" value="Genomic_DNA"/>
</dbReference>
<name>A0AAD9NHZ0_RIDPI</name>
<proteinExistence type="predicted"/>
<dbReference type="InterPro" id="IPR013032">
    <property type="entry name" value="EGF-like_CS"/>
</dbReference>
<dbReference type="PROSITE" id="PS00010">
    <property type="entry name" value="ASX_HYDROXYL"/>
    <property type="match status" value="2"/>
</dbReference>
<reference evidence="8" key="1">
    <citation type="journal article" date="2023" name="Mol. Biol. Evol.">
        <title>Third-Generation Sequencing Reveals the Adaptive Role of the Epigenome in Three Deep-Sea Polychaetes.</title>
        <authorList>
            <person name="Perez M."/>
            <person name="Aroh O."/>
            <person name="Sun Y."/>
            <person name="Lan Y."/>
            <person name="Juniper S.K."/>
            <person name="Young C.R."/>
            <person name="Angers B."/>
            <person name="Qian P.Y."/>
        </authorList>
    </citation>
    <scope>NUCLEOTIDE SEQUENCE</scope>
    <source>
        <strain evidence="8">R07B-5</strain>
    </source>
</reference>
<keyword evidence="5" id="KW-0325">Glycoprotein</keyword>